<evidence type="ECO:0000313" key="1">
    <source>
        <dbReference type="EMBL" id="POW13479.1"/>
    </source>
</evidence>
<accession>A0A2S4VVF1</accession>
<name>A0A2S4VVF1_9BASI</name>
<keyword evidence="2" id="KW-1185">Reference proteome</keyword>
<gene>
    <name evidence="1" type="ORF">PSTT_03702</name>
</gene>
<dbReference type="VEuPathDB" id="FungiDB:PSTT_03702"/>
<dbReference type="VEuPathDB" id="FungiDB:PSHT_07592"/>
<dbReference type="AlphaFoldDB" id="A0A2S4VVF1"/>
<feature type="non-terminal residue" evidence="1">
    <location>
        <position position="1"/>
    </location>
</feature>
<comment type="caution">
    <text evidence="1">The sequence shown here is derived from an EMBL/GenBank/DDBJ whole genome shotgun (WGS) entry which is preliminary data.</text>
</comment>
<dbReference type="EMBL" id="PKSL01000024">
    <property type="protein sequence ID" value="POW13479.1"/>
    <property type="molecule type" value="Genomic_DNA"/>
</dbReference>
<proteinExistence type="predicted"/>
<sequence>KAVTSRYSLPSYAVYYRLQISLPNSVVCPSQISMTEAVVNVMTSYYKSMNLDKWEALFTQDEDFANALRKIRNWDVRCPYDKTPASSLFAARNRQKPFFGGQRGFKPKGRIQTVGRSPESHATMMTDFDPKDQYFMLEHPDKMWALISSLEMSYNKFISEPLQPPDSEDVVRTLKLW</sequence>
<dbReference type="Proteomes" id="UP000239156">
    <property type="component" value="Unassembled WGS sequence"/>
</dbReference>
<protein>
    <submittedName>
        <fullName evidence="1">Uncharacterized protein</fullName>
    </submittedName>
</protein>
<reference evidence="1" key="1">
    <citation type="submission" date="2017-12" db="EMBL/GenBank/DDBJ databases">
        <title>Gene loss provides genomic basis for host adaptation in cereal stripe rust fungi.</title>
        <authorList>
            <person name="Xia C."/>
        </authorList>
    </citation>
    <scope>NUCLEOTIDE SEQUENCE [LARGE SCALE GENOMIC DNA]</scope>
    <source>
        <strain evidence="1">93-210</strain>
    </source>
</reference>
<evidence type="ECO:0000313" key="2">
    <source>
        <dbReference type="Proteomes" id="UP000239156"/>
    </source>
</evidence>
<organism evidence="1 2">
    <name type="scientific">Puccinia striiformis</name>
    <dbReference type="NCBI Taxonomy" id="27350"/>
    <lineage>
        <taxon>Eukaryota</taxon>
        <taxon>Fungi</taxon>
        <taxon>Dikarya</taxon>
        <taxon>Basidiomycota</taxon>
        <taxon>Pucciniomycotina</taxon>
        <taxon>Pucciniomycetes</taxon>
        <taxon>Pucciniales</taxon>
        <taxon>Pucciniaceae</taxon>
        <taxon>Puccinia</taxon>
    </lineage>
</organism>